<proteinExistence type="predicted"/>
<dbReference type="InterPro" id="IPR021986">
    <property type="entry name" value="Spherulin4"/>
</dbReference>
<reference evidence="1" key="1">
    <citation type="journal article" date="2020" name="Stud. Mycol.">
        <title>101 Dothideomycetes genomes: a test case for predicting lifestyles and emergence of pathogens.</title>
        <authorList>
            <person name="Haridas S."/>
            <person name="Albert R."/>
            <person name="Binder M."/>
            <person name="Bloem J."/>
            <person name="Labutti K."/>
            <person name="Salamov A."/>
            <person name="Andreopoulos B."/>
            <person name="Baker S."/>
            <person name="Barry K."/>
            <person name="Bills G."/>
            <person name="Bluhm B."/>
            <person name="Cannon C."/>
            <person name="Castanera R."/>
            <person name="Culley D."/>
            <person name="Daum C."/>
            <person name="Ezra D."/>
            <person name="Gonzalez J."/>
            <person name="Henrissat B."/>
            <person name="Kuo A."/>
            <person name="Liang C."/>
            <person name="Lipzen A."/>
            <person name="Lutzoni F."/>
            <person name="Magnuson J."/>
            <person name="Mondo S."/>
            <person name="Nolan M."/>
            <person name="Ohm R."/>
            <person name="Pangilinan J."/>
            <person name="Park H.-J."/>
            <person name="Ramirez L."/>
            <person name="Alfaro M."/>
            <person name="Sun H."/>
            <person name="Tritt A."/>
            <person name="Yoshinaga Y."/>
            <person name="Zwiers L.-H."/>
            <person name="Turgeon B."/>
            <person name="Goodwin S."/>
            <person name="Spatafora J."/>
            <person name="Crous P."/>
            <person name="Grigoriev I."/>
        </authorList>
    </citation>
    <scope>NUCLEOTIDE SEQUENCE</scope>
    <source>
        <strain evidence="1">CBS 279.74</strain>
    </source>
</reference>
<evidence type="ECO:0000313" key="1">
    <source>
        <dbReference type="EMBL" id="KAF2709035.1"/>
    </source>
</evidence>
<dbReference type="OrthoDB" id="5342184at2759"/>
<evidence type="ECO:0008006" key="3">
    <source>
        <dbReference type="Google" id="ProtNLM"/>
    </source>
</evidence>
<gene>
    <name evidence="1" type="ORF">K504DRAFT_433822</name>
</gene>
<dbReference type="Proteomes" id="UP000799428">
    <property type="component" value="Unassembled WGS sequence"/>
</dbReference>
<keyword evidence="2" id="KW-1185">Reference proteome</keyword>
<dbReference type="PANTHER" id="PTHR35040">
    <property type="match status" value="1"/>
</dbReference>
<dbReference type="PANTHER" id="PTHR35040:SF9">
    <property type="entry name" value="4-LIKE CELL SURFACE PROTEIN, PUTATIVE (AFU_ORTHOLOGUE AFUA_4G14080)-RELATED"/>
    <property type="match status" value="1"/>
</dbReference>
<protein>
    <recommendedName>
        <fullName evidence="3">Cell surface spherulin 4-like protein</fullName>
    </recommendedName>
</protein>
<organism evidence="1 2">
    <name type="scientific">Pleomassaria siparia CBS 279.74</name>
    <dbReference type="NCBI Taxonomy" id="1314801"/>
    <lineage>
        <taxon>Eukaryota</taxon>
        <taxon>Fungi</taxon>
        <taxon>Dikarya</taxon>
        <taxon>Ascomycota</taxon>
        <taxon>Pezizomycotina</taxon>
        <taxon>Dothideomycetes</taxon>
        <taxon>Pleosporomycetidae</taxon>
        <taxon>Pleosporales</taxon>
        <taxon>Pleomassariaceae</taxon>
        <taxon>Pleomassaria</taxon>
    </lineage>
</organism>
<accession>A0A6G1K920</accession>
<evidence type="ECO:0000313" key="2">
    <source>
        <dbReference type="Proteomes" id="UP000799428"/>
    </source>
</evidence>
<dbReference type="Pfam" id="PF12138">
    <property type="entry name" value="Spherulin4"/>
    <property type="match status" value="1"/>
</dbReference>
<name>A0A6G1K920_9PLEO</name>
<dbReference type="EMBL" id="MU005771">
    <property type="protein sequence ID" value="KAF2709035.1"/>
    <property type="molecule type" value="Genomic_DNA"/>
</dbReference>
<dbReference type="AlphaFoldDB" id="A0A6G1K920"/>
<sequence length="248" mass="27606">MSLTPKSSVLLPLYIYPDHGAWDVLHTTIVENPTLDFIIIVNPNSGPGAPPWWPNADYVREIPKLSAQPNVQTLGYVATTYCKRPISEVFDDVEMYASWSKTPGLGVGGIFFDETPNLFSEEVKMYLDAITMRVKESQGIRGQRLVVHNPGSAVDSRLADPGPDVTTVVEESYANFQSAEHQQWLSKSPYHRAQSSYMVHSVPSPEVAQLTVGLRARAGYLFVTDVETEYYHRFGASWDKFIAAMCSG</sequence>